<evidence type="ECO:0000256" key="3">
    <source>
        <dbReference type="ARBA" id="ARBA00023163"/>
    </source>
</evidence>
<keyword evidence="2" id="KW-0238">DNA-binding</keyword>
<dbReference type="EMBL" id="JADNYM010000032">
    <property type="protein sequence ID" value="MBG0741542.1"/>
    <property type="molecule type" value="Genomic_DNA"/>
</dbReference>
<gene>
    <name evidence="5" type="ORF">IV500_19445</name>
</gene>
<reference evidence="5 6" key="1">
    <citation type="submission" date="2020-11" db="EMBL/GenBank/DDBJ databases">
        <title>Arthrobacter antarcticus sp. nov., isolated from Antarctic Soil.</title>
        <authorList>
            <person name="Li J."/>
        </authorList>
    </citation>
    <scope>NUCLEOTIDE SEQUENCE [LARGE SCALE GENOMIC DNA]</scope>
    <source>
        <strain evidence="5 6">Z1-20</strain>
    </source>
</reference>
<organism evidence="5 6">
    <name type="scientific">Arthrobacter terrae</name>
    <dbReference type="NCBI Taxonomy" id="2935737"/>
    <lineage>
        <taxon>Bacteria</taxon>
        <taxon>Bacillati</taxon>
        <taxon>Actinomycetota</taxon>
        <taxon>Actinomycetes</taxon>
        <taxon>Micrococcales</taxon>
        <taxon>Micrococcaceae</taxon>
        <taxon>Arthrobacter</taxon>
    </lineage>
</organism>
<dbReference type="SUPFAM" id="SSF48008">
    <property type="entry name" value="GntR ligand-binding domain-like"/>
    <property type="match status" value="1"/>
</dbReference>
<feature type="domain" description="GntR C-terminal" evidence="4">
    <location>
        <begin position="14"/>
        <end position="87"/>
    </location>
</feature>
<proteinExistence type="predicted"/>
<dbReference type="Proteomes" id="UP000655366">
    <property type="component" value="Unassembled WGS sequence"/>
</dbReference>
<evidence type="ECO:0000259" key="4">
    <source>
        <dbReference type="Pfam" id="PF07729"/>
    </source>
</evidence>
<evidence type="ECO:0000313" key="6">
    <source>
        <dbReference type="Proteomes" id="UP000655366"/>
    </source>
</evidence>
<name>A0A931CR83_9MICC</name>
<evidence type="ECO:0000313" key="5">
    <source>
        <dbReference type="EMBL" id="MBG0741542.1"/>
    </source>
</evidence>
<keyword evidence="3" id="KW-0804">Transcription</keyword>
<dbReference type="InterPro" id="IPR008920">
    <property type="entry name" value="TF_FadR/GntR_C"/>
</dbReference>
<accession>A0A931CR83</accession>
<keyword evidence="6" id="KW-1185">Reference proteome</keyword>
<dbReference type="InterPro" id="IPR011711">
    <property type="entry name" value="GntR_C"/>
</dbReference>
<evidence type="ECO:0000256" key="2">
    <source>
        <dbReference type="ARBA" id="ARBA00023125"/>
    </source>
</evidence>
<evidence type="ECO:0000256" key="1">
    <source>
        <dbReference type="ARBA" id="ARBA00023015"/>
    </source>
</evidence>
<dbReference type="Gene3D" id="1.20.120.530">
    <property type="entry name" value="GntR ligand-binding domain-like"/>
    <property type="match status" value="1"/>
</dbReference>
<dbReference type="Pfam" id="PF07729">
    <property type="entry name" value="FCD"/>
    <property type="match status" value="1"/>
</dbReference>
<comment type="caution">
    <text evidence="5">The sequence shown here is derived from an EMBL/GenBank/DDBJ whole genome shotgun (WGS) entry which is preliminary data.</text>
</comment>
<dbReference type="AlphaFoldDB" id="A0A931CR83"/>
<dbReference type="RefSeq" id="WP_196398471.1">
    <property type="nucleotide sequence ID" value="NZ_JADNYM010000032.1"/>
</dbReference>
<dbReference type="GO" id="GO:0003677">
    <property type="term" value="F:DNA binding"/>
    <property type="evidence" value="ECO:0007669"/>
    <property type="project" value="UniProtKB-KW"/>
</dbReference>
<keyword evidence="1" id="KW-0805">Transcription regulation</keyword>
<sequence length="104" mass="12030">MGVWRWWWLWWEICDTNAEFHTRIVEMTGNELLRMHMKSLAGRVPWLFAHTPDQDPRIQCAEHLALCKAIYDGRPNLAAALALSHIEMGRKPSLEALKGVLPPK</sequence>
<protein>
    <submittedName>
        <fullName evidence="5">FCD domain-containing protein</fullName>
    </submittedName>
</protein>